<organism evidence="5 6">
    <name type="scientific">Ideonella margarita</name>
    <dbReference type="NCBI Taxonomy" id="2984191"/>
    <lineage>
        <taxon>Bacteria</taxon>
        <taxon>Pseudomonadati</taxon>
        <taxon>Pseudomonadota</taxon>
        <taxon>Betaproteobacteria</taxon>
        <taxon>Burkholderiales</taxon>
        <taxon>Sphaerotilaceae</taxon>
        <taxon>Ideonella</taxon>
    </lineage>
</organism>
<accession>A0ABU9C831</accession>
<name>A0ABU9C831_9BURK</name>
<evidence type="ECO:0000256" key="1">
    <source>
        <dbReference type="ARBA" id="ARBA00001917"/>
    </source>
</evidence>
<gene>
    <name evidence="5" type="ORF">AACH00_16905</name>
</gene>
<evidence type="ECO:0000259" key="4">
    <source>
        <dbReference type="SMART" id="SM00903"/>
    </source>
</evidence>
<sequence>MRQPVDLPRAYRLLNHGPTVLVGASHEGRTNVMSVAWAMALDFDPPKVAVVVDKSTYTRSLIEASGRLSISVPCVAQAGLVTALGNHSGRDTDKLADFNVSLLDEPAAHGPLVAGCVAWLDGVCLPGADNAARHDLFLVEITGAWADDRVFSNGRWHFEEAGDDSLRTLHHIAGGHYLAIGAPVDG</sequence>
<comment type="similarity">
    <text evidence="3">Belongs to the flavoredoxin family.</text>
</comment>
<feature type="domain" description="Flavin reductase like" evidence="4">
    <location>
        <begin position="12"/>
        <end position="158"/>
    </location>
</feature>
<evidence type="ECO:0000313" key="6">
    <source>
        <dbReference type="Proteomes" id="UP001379945"/>
    </source>
</evidence>
<evidence type="ECO:0000313" key="5">
    <source>
        <dbReference type="EMBL" id="MEK8048042.1"/>
    </source>
</evidence>
<dbReference type="EC" id="1.5.1.-" evidence="5"/>
<dbReference type="GO" id="GO:0016491">
    <property type="term" value="F:oxidoreductase activity"/>
    <property type="evidence" value="ECO:0007669"/>
    <property type="project" value="UniProtKB-KW"/>
</dbReference>
<evidence type="ECO:0000256" key="3">
    <source>
        <dbReference type="ARBA" id="ARBA00038054"/>
    </source>
</evidence>
<dbReference type="InterPro" id="IPR002563">
    <property type="entry name" value="Flavin_Rdtase-like_dom"/>
</dbReference>
<dbReference type="PANTHER" id="PTHR43567:SF1">
    <property type="entry name" value="FLAVOREDOXIN"/>
    <property type="match status" value="1"/>
</dbReference>
<reference evidence="5 6" key="1">
    <citation type="submission" date="2024-04" db="EMBL/GenBank/DDBJ databases">
        <title>Novel species of the genus Ideonella isolated from streams.</title>
        <authorList>
            <person name="Lu H."/>
        </authorList>
    </citation>
    <scope>NUCLEOTIDE SEQUENCE [LARGE SCALE GENOMIC DNA]</scope>
    <source>
        <strain evidence="5 6">LYT19W</strain>
    </source>
</reference>
<dbReference type="SMART" id="SM00903">
    <property type="entry name" value="Flavin_Reduct"/>
    <property type="match status" value="1"/>
</dbReference>
<dbReference type="SUPFAM" id="SSF50475">
    <property type="entry name" value="FMN-binding split barrel"/>
    <property type="match status" value="1"/>
</dbReference>
<dbReference type="InterPro" id="IPR052174">
    <property type="entry name" value="Flavoredoxin"/>
</dbReference>
<dbReference type="Gene3D" id="2.30.110.10">
    <property type="entry name" value="Electron Transport, Fmn-binding Protein, Chain A"/>
    <property type="match status" value="1"/>
</dbReference>
<proteinExistence type="inferred from homology"/>
<evidence type="ECO:0000256" key="2">
    <source>
        <dbReference type="ARBA" id="ARBA00022630"/>
    </source>
</evidence>
<comment type="caution">
    <text evidence="5">The sequence shown here is derived from an EMBL/GenBank/DDBJ whole genome shotgun (WGS) entry which is preliminary data.</text>
</comment>
<dbReference type="PANTHER" id="PTHR43567">
    <property type="entry name" value="FLAVOREDOXIN-RELATED-RELATED"/>
    <property type="match status" value="1"/>
</dbReference>
<dbReference type="RefSeq" id="WP_341400357.1">
    <property type="nucleotide sequence ID" value="NZ_JBBUTI010000013.1"/>
</dbReference>
<dbReference type="InterPro" id="IPR012349">
    <property type="entry name" value="Split_barrel_FMN-bd"/>
</dbReference>
<keyword evidence="6" id="KW-1185">Reference proteome</keyword>
<keyword evidence="5" id="KW-0560">Oxidoreductase</keyword>
<protein>
    <submittedName>
        <fullName evidence="5">Flavin reductase family protein</fullName>
        <ecNumber evidence="5">1.5.1.-</ecNumber>
    </submittedName>
</protein>
<dbReference type="Pfam" id="PF01613">
    <property type="entry name" value="Flavin_Reduct"/>
    <property type="match status" value="1"/>
</dbReference>
<keyword evidence="2" id="KW-0285">Flavoprotein</keyword>
<comment type="cofactor">
    <cofactor evidence="1">
        <name>FMN</name>
        <dbReference type="ChEBI" id="CHEBI:58210"/>
    </cofactor>
</comment>
<dbReference type="Proteomes" id="UP001379945">
    <property type="component" value="Unassembled WGS sequence"/>
</dbReference>
<dbReference type="EMBL" id="JBBUTI010000013">
    <property type="protein sequence ID" value="MEK8048042.1"/>
    <property type="molecule type" value="Genomic_DNA"/>
</dbReference>